<gene>
    <name evidence="1" type="ORF">RRF57_005043</name>
</gene>
<protein>
    <submittedName>
        <fullName evidence="1">Uncharacterized protein</fullName>
    </submittedName>
</protein>
<name>A0AAN7UL90_9PEZI</name>
<dbReference type="EMBL" id="JAWHQM010000011">
    <property type="protein sequence ID" value="KAK5629328.1"/>
    <property type="molecule type" value="Genomic_DNA"/>
</dbReference>
<reference evidence="1 2" key="1">
    <citation type="submission" date="2023-10" db="EMBL/GenBank/DDBJ databases">
        <title>Draft genome sequence of Xylaria bambusicola isolate GMP-LS, the root and basal stem rot pathogen of sugarcane in Indonesia.</title>
        <authorList>
            <person name="Selvaraj P."/>
            <person name="Muralishankar V."/>
            <person name="Muruganantham S."/>
            <person name="Sp S."/>
            <person name="Haryani S."/>
            <person name="Lau K.J.X."/>
            <person name="Naqvi N.I."/>
        </authorList>
    </citation>
    <scope>NUCLEOTIDE SEQUENCE [LARGE SCALE GENOMIC DNA]</scope>
    <source>
        <strain evidence="1">GMP-LS</strain>
    </source>
</reference>
<organism evidence="1 2">
    <name type="scientific">Xylaria bambusicola</name>
    <dbReference type="NCBI Taxonomy" id="326684"/>
    <lineage>
        <taxon>Eukaryota</taxon>
        <taxon>Fungi</taxon>
        <taxon>Dikarya</taxon>
        <taxon>Ascomycota</taxon>
        <taxon>Pezizomycotina</taxon>
        <taxon>Sordariomycetes</taxon>
        <taxon>Xylariomycetidae</taxon>
        <taxon>Xylariales</taxon>
        <taxon>Xylariaceae</taxon>
        <taxon>Xylaria</taxon>
    </lineage>
</organism>
<keyword evidence="2" id="KW-1185">Reference proteome</keyword>
<evidence type="ECO:0000313" key="2">
    <source>
        <dbReference type="Proteomes" id="UP001305414"/>
    </source>
</evidence>
<sequence>MATQYCITNGDRCRYIGPPASVSCMQVKWRLRDGGLAGFLARAKCQIALGADRKLSFII</sequence>
<comment type="caution">
    <text evidence="1">The sequence shown here is derived from an EMBL/GenBank/DDBJ whole genome shotgun (WGS) entry which is preliminary data.</text>
</comment>
<dbReference type="Proteomes" id="UP001305414">
    <property type="component" value="Unassembled WGS sequence"/>
</dbReference>
<evidence type="ECO:0000313" key="1">
    <source>
        <dbReference type="EMBL" id="KAK5629328.1"/>
    </source>
</evidence>
<proteinExistence type="predicted"/>
<dbReference type="AlphaFoldDB" id="A0AAN7UL90"/>
<accession>A0AAN7UL90</accession>